<keyword evidence="5" id="KW-1185">Reference proteome</keyword>
<evidence type="ECO:0000313" key="5">
    <source>
        <dbReference type="Proteomes" id="UP001161017"/>
    </source>
</evidence>
<dbReference type="InterPro" id="IPR004045">
    <property type="entry name" value="Glutathione_S-Trfase_N"/>
</dbReference>
<sequence length="233" mass="27312">MRMEADVRIEPLKLYAGWFCPFVQRVWTVLEEKAIPYQYIEVNPYHKPESLLKLNPRGLVPTLEFENKPLFESNVVCEFLEEQYPDHGSKLLPADPFERAKMRISMDFVTTRIIPSFHRFLQFQPDQASGSIDEVRNEYLKNFKEFALQMEATGPFFTGKEPMLVDFVLAPFALRNWVFDHFKGGLGIPDGGNGGQDEEIWKRWRSWASAVEERPSLQQTMSDKEHYLPIYQR</sequence>
<dbReference type="CDD" id="cd00570">
    <property type="entry name" value="GST_N_family"/>
    <property type="match status" value="1"/>
</dbReference>
<evidence type="ECO:0000259" key="2">
    <source>
        <dbReference type="PROSITE" id="PS50404"/>
    </source>
</evidence>
<dbReference type="Pfam" id="PF13409">
    <property type="entry name" value="GST_N_2"/>
    <property type="match status" value="1"/>
</dbReference>
<evidence type="ECO:0000259" key="3">
    <source>
        <dbReference type="PROSITE" id="PS50405"/>
    </source>
</evidence>
<proteinExistence type="predicted"/>
<dbReference type="PROSITE" id="PS50405">
    <property type="entry name" value="GST_CTER"/>
    <property type="match status" value="1"/>
</dbReference>
<keyword evidence="1" id="KW-0560">Oxidoreductase</keyword>
<dbReference type="AlphaFoldDB" id="A0AA43QNE0"/>
<dbReference type="PANTHER" id="PTHR43968:SF13">
    <property type="entry name" value="GLUTATHIONE TRANSFERASE OMEGA-1"/>
    <property type="match status" value="1"/>
</dbReference>
<evidence type="ECO:0008006" key="6">
    <source>
        <dbReference type="Google" id="ProtNLM"/>
    </source>
</evidence>
<dbReference type="InterPro" id="IPR050983">
    <property type="entry name" value="GST_Omega/HSP26"/>
</dbReference>
<dbReference type="Proteomes" id="UP001161017">
    <property type="component" value="Unassembled WGS sequence"/>
</dbReference>
<comment type="caution">
    <text evidence="4">The sequence shown here is derived from an EMBL/GenBank/DDBJ whole genome shotgun (WGS) entry which is preliminary data.</text>
</comment>
<dbReference type="GO" id="GO:0005737">
    <property type="term" value="C:cytoplasm"/>
    <property type="evidence" value="ECO:0007669"/>
    <property type="project" value="InterPro"/>
</dbReference>
<dbReference type="SFLD" id="SFLDS00019">
    <property type="entry name" value="Glutathione_Transferase_(cytos"/>
    <property type="match status" value="1"/>
</dbReference>
<dbReference type="PANTHER" id="PTHR43968">
    <property type="match status" value="1"/>
</dbReference>
<dbReference type="Gene3D" id="1.20.1050.10">
    <property type="match status" value="1"/>
</dbReference>
<evidence type="ECO:0000313" key="4">
    <source>
        <dbReference type="EMBL" id="MDI1487898.1"/>
    </source>
</evidence>
<dbReference type="SFLD" id="SFLDG00358">
    <property type="entry name" value="Main_(cytGST)"/>
    <property type="match status" value="1"/>
</dbReference>
<protein>
    <recommendedName>
        <fullName evidence="6">Glutathione S-transferase</fullName>
    </recommendedName>
</protein>
<organism evidence="4 5">
    <name type="scientific">Ramalina farinacea</name>
    <dbReference type="NCBI Taxonomy" id="258253"/>
    <lineage>
        <taxon>Eukaryota</taxon>
        <taxon>Fungi</taxon>
        <taxon>Dikarya</taxon>
        <taxon>Ascomycota</taxon>
        <taxon>Pezizomycotina</taxon>
        <taxon>Lecanoromycetes</taxon>
        <taxon>OSLEUM clade</taxon>
        <taxon>Lecanoromycetidae</taxon>
        <taxon>Lecanorales</taxon>
        <taxon>Lecanorineae</taxon>
        <taxon>Ramalinaceae</taxon>
        <taxon>Ramalina</taxon>
    </lineage>
</organism>
<dbReference type="InterPro" id="IPR036282">
    <property type="entry name" value="Glutathione-S-Trfase_C_sf"/>
</dbReference>
<dbReference type="GO" id="GO:0045174">
    <property type="term" value="F:glutathione dehydrogenase (ascorbate) activity"/>
    <property type="evidence" value="ECO:0007669"/>
    <property type="project" value="UniProtKB-ARBA"/>
</dbReference>
<feature type="domain" description="GST C-terminal" evidence="3">
    <location>
        <begin position="95"/>
        <end position="230"/>
    </location>
</feature>
<accession>A0AA43QNE0</accession>
<evidence type="ECO:0000256" key="1">
    <source>
        <dbReference type="ARBA" id="ARBA00023002"/>
    </source>
</evidence>
<dbReference type="InterPro" id="IPR036249">
    <property type="entry name" value="Thioredoxin-like_sf"/>
</dbReference>
<dbReference type="PROSITE" id="PS50404">
    <property type="entry name" value="GST_NTER"/>
    <property type="match status" value="1"/>
</dbReference>
<dbReference type="Gene3D" id="3.40.30.10">
    <property type="entry name" value="Glutaredoxin"/>
    <property type="match status" value="1"/>
</dbReference>
<feature type="domain" description="GST N-terminal" evidence="2">
    <location>
        <begin position="10"/>
        <end position="88"/>
    </location>
</feature>
<reference evidence="4" key="1">
    <citation type="journal article" date="2023" name="Genome Biol. Evol.">
        <title>First Whole Genome Sequence and Flow Cytometry Genome Size Data for the Lichen-Forming Fungus Ramalina farinacea (Ascomycota).</title>
        <authorList>
            <person name="Llewellyn T."/>
            <person name="Mian S."/>
            <person name="Hill R."/>
            <person name="Leitch I.J."/>
            <person name="Gaya E."/>
        </authorList>
    </citation>
    <scope>NUCLEOTIDE SEQUENCE</scope>
    <source>
        <strain evidence="4">LIQ254RAFAR</strain>
    </source>
</reference>
<name>A0AA43QNE0_9LECA</name>
<dbReference type="PRINTS" id="PR01625">
    <property type="entry name" value="GSTRNSFRASEO"/>
</dbReference>
<dbReference type="SUPFAM" id="SSF52833">
    <property type="entry name" value="Thioredoxin-like"/>
    <property type="match status" value="1"/>
</dbReference>
<dbReference type="InterPro" id="IPR005442">
    <property type="entry name" value="GST_omega"/>
</dbReference>
<gene>
    <name evidence="4" type="ORF">OHK93_007171</name>
</gene>
<dbReference type="GO" id="GO:0004364">
    <property type="term" value="F:glutathione transferase activity"/>
    <property type="evidence" value="ECO:0007669"/>
    <property type="project" value="InterPro"/>
</dbReference>
<dbReference type="EMBL" id="JAPUFD010000006">
    <property type="protein sequence ID" value="MDI1487898.1"/>
    <property type="molecule type" value="Genomic_DNA"/>
</dbReference>
<dbReference type="InterPro" id="IPR040079">
    <property type="entry name" value="Glutathione_S-Trfase"/>
</dbReference>
<dbReference type="SUPFAM" id="SSF47616">
    <property type="entry name" value="GST C-terminal domain-like"/>
    <property type="match status" value="1"/>
</dbReference>
<dbReference type="InterPro" id="IPR010987">
    <property type="entry name" value="Glutathione-S-Trfase_C-like"/>
</dbReference>